<dbReference type="Proteomes" id="UP001221898">
    <property type="component" value="Unassembled WGS sequence"/>
</dbReference>
<accession>A0AAD7RH62</accession>
<feature type="compositionally biased region" description="Basic and acidic residues" evidence="1">
    <location>
        <begin position="60"/>
        <end position="88"/>
    </location>
</feature>
<organism evidence="2 3">
    <name type="scientific">Aldrovandia affinis</name>
    <dbReference type="NCBI Taxonomy" id="143900"/>
    <lineage>
        <taxon>Eukaryota</taxon>
        <taxon>Metazoa</taxon>
        <taxon>Chordata</taxon>
        <taxon>Craniata</taxon>
        <taxon>Vertebrata</taxon>
        <taxon>Euteleostomi</taxon>
        <taxon>Actinopterygii</taxon>
        <taxon>Neopterygii</taxon>
        <taxon>Teleostei</taxon>
        <taxon>Notacanthiformes</taxon>
        <taxon>Halosauridae</taxon>
        <taxon>Aldrovandia</taxon>
    </lineage>
</organism>
<evidence type="ECO:0000256" key="1">
    <source>
        <dbReference type="SAM" id="MobiDB-lite"/>
    </source>
</evidence>
<keyword evidence="3" id="KW-1185">Reference proteome</keyword>
<protein>
    <submittedName>
        <fullName evidence="2">Uncharacterized protein</fullName>
    </submittedName>
</protein>
<name>A0AAD7RH62_9TELE</name>
<proteinExistence type="predicted"/>
<comment type="caution">
    <text evidence="2">The sequence shown here is derived from an EMBL/GenBank/DDBJ whole genome shotgun (WGS) entry which is preliminary data.</text>
</comment>
<feature type="region of interest" description="Disordered" evidence="1">
    <location>
        <begin position="23"/>
        <end position="97"/>
    </location>
</feature>
<gene>
    <name evidence="2" type="ORF">AAFF_G00207090</name>
</gene>
<evidence type="ECO:0000313" key="2">
    <source>
        <dbReference type="EMBL" id="KAJ8384248.1"/>
    </source>
</evidence>
<evidence type="ECO:0000313" key="3">
    <source>
        <dbReference type="Proteomes" id="UP001221898"/>
    </source>
</evidence>
<reference evidence="2" key="1">
    <citation type="journal article" date="2023" name="Science">
        <title>Genome structures resolve the early diversification of teleost fishes.</title>
        <authorList>
            <person name="Parey E."/>
            <person name="Louis A."/>
            <person name="Montfort J."/>
            <person name="Bouchez O."/>
            <person name="Roques C."/>
            <person name="Iampietro C."/>
            <person name="Lluch J."/>
            <person name="Castinel A."/>
            <person name="Donnadieu C."/>
            <person name="Desvignes T."/>
            <person name="Floi Bucao C."/>
            <person name="Jouanno E."/>
            <person name="Wen M."/>
            <person name="Mejri S."/>
            <person name="Dirks R."/>
            <person name="Jansen H."/>
            <person name="Henkel C."/>
            <person name="Chen W.J."/>
            <person name="Zahm M."/>
            <person name="Cabau C."/>
            <person name="Klopp C."/>
            <person name="Thompson A.W."/>
            <person name="Robinson-Rechavi M."/>
            <person name="Braasch I."/>
            <person name="Lecointre G."/>
            <person name="Bobe J."/>
            <person name="Postlethwait J.H."/>
            <person name="Berthelot C."/>
            <person name="Roest Crollius H."/>
            <person name="Guiguen Y."/>
        </authorList>
    </citation>
    <scope>NUCLEOTIDE SEQUENCE</scope>
    <source>
        <strain evidence="2">NC1722</strain>
    </source>
</reference>
<dbReference type="EMBL" id="JAINUG010000275">
    <property type="protein sequence ID" value="KAJ8384248.1"/>
    <property type="molecule type" value="Genomic_DNA"/>
</dbReference>
<sequence length="97" mass="10847">MYREGEGTASLLVSSQSLAVKQAQKQRQSEEKQACVQTTKRGGLVRRLAPKRRPQMSLTRGERLRALDPARTGGQEERWKASEEHGVRSEPGPGRFS</sequence>
<dbReference type="AlphaFoldDB" id="A0AAD7RH62"/>